<keyword evidence="2" id="KW-0812">Transmembrane</keyword>
<keyword evidence="2" id="KW-0472">Membrane</keyword>
<dbReference type="RefSeq" id="WP_245318871.1">
    <property type="nucleotide sequence ID" value="NZ_FUXL01000004.1"/>
</dbReference>
<reference evidence="3 4" key="1">
    <citation type="submission" date="2017-02" db="EMBL/GenBank/DDBJ databases">
        <authorList>
            <person name="Peterson S.W."/>
        </authorList>
    </citation>
    <scope>NUCLEOTIDE SEQUENCE [LARGE SCALE GENOMIC DNA]</scope>
    <source>
        <strain evidence="3 4">USBA 369</strain>
    </source>
</reference>
<proteinExistence type="predicted"/>
<evidence type="ECO:0000313" key="4">
    <source>
        <dbReference type="Proteomes" id="UP000190135"/>
    </source>
</evidence>
<dbReference type="AlphaFoldDB" id="A0A1T4PQ38"/>
<keyword evidence="4" id="KW-1185">Reference proteome</keyword>
<sequence length="343" mass="36630">MTAVTSQEDTAPADDRDDAGDKKRGRSWRIWLTRLTLVLGIALAVYLLARTLGRYSFNELVASVTIFPAGHLAMAGVFAFASYATLTLFDFLAVRYVGRRIPYPKVALASFVALSLGHSIGFAGLSSGAIRYRFYSKFGLSIGDAARVVLFSGITVGLGLAALGGGTILIEPDLAAKVMGLSRSVTVTIGIACLAGCAIFLLLAATVRQRLTLWRWSIEMPTLKLAAAQLVVGTVNFMFAAACLHQALLGVAEIPYLSAATIYVLANAGVVIAHVPGGLGVIEAVVMYLLPEHQVIGAILVFRFVYFLVPLMIGGIVFLIVEARWRLQKRQGEQPAPAGTRSN</sequence>
<evidence type="ECO:0000256" key="2">
    <source>
        <dbReference type="SAM" id="Phobius"/>
    </source>
</evidence>
<feature type="transmembrane region" description="Helical" evidence="2">
    <location>
        <begin position="106"/>
        <end position="125"/>
    </location>
</feature>
<accession>A0A1T4PQ38</accession>
<feature type="transmembrane region" description="Helical" evidence="2">
    <location>
        <begin position="225"/>
        <end position="244"/>
    </location>
</feature>
<feature type="region of interest" description="Disordered" evidence="1">
    <location>
        <begin position="1"/>
        <end position="22"/>
    </location>
</feature>
<protein>
    <recommendedName>
        <fullName evidence="5">Lysylphosphatidylglycerol synthase TM region</fullName>
    </recommendedName>
</protein>
<feature type="transmembrane region" description="Helical" evidence="2">
    <location>
        <begin position="256"/>
        <end position="275"/>
    </location>
</feature>
<dbReference type="STRING" id="1365950.SAMN05428963_10494"/>
<name>A0A1T4PQ38_9HYPH</name>
<dbReference type="Proteomes" id="UP000190135">
    <property type="component" value="Unassembled WGS sequence"/>
</dbReference>
<feature type="transmembrane region" description="Helical" evidence="2">
    <location>
        <begin position="69"/>
        <end position="94"/>
    </location>
</feature>
<feature type="transmembrane region" description="Helical" evidence="2">
    <location>
        <begin position="181"/>
        <end position="205"/>
    </location>
</feature>
<dbReference type="PANTHER" id="PTHR39087">
    <property type="entry name" value="UPF0104 MEMBRANE PROTEIN MJ1595"/>
    <property type="match status" value="1"/>
</dbReference>
<organism evidence="3 4">
    <name type="scientific">Consotaella salsifontis</name>
    <dbReference type="NCBI Taxonomy" id="1365950"/>
    <lineage>
        <taxon>Bacteria</taxon>
        <taxon>Pseudomonadati</taxon>
        <taxon>Pseudomonadota</taxon>
        <taxon>Alphaproteobacteria</taxon>
        <taxon>Hyphomicrobiales</taxon>
        <taxon>Aurantimonadaceae</taxon>
        <taxon>Consotaella</taxon>
    </lineage>
</organism>
<evidence type="ECO:0000256" key="1">
    <source>
        <dbReference type="SAM" id="MobiDB-lite"/>
    </source>
</evidence>
<keyword evidence="2" id="KW-1133">Transmembrane helix</keyword>
<feature type="transmembrane region" description="Helical" evidence="2">
    <location>
        <begin position="295"/>
        <end position="321"/>
    </location>
</feature>
<evidence type="ECO:0000313" key="3">
    <source>
        <dbReference type="EMBL" id="SJZ93396.1"/>
    </source>
</evidence>
<evidence type="ECO:0008006" key="5">
    <source>
        <dbReference type="Google" id="ProtNLM"/>
    </source>
</evidence>
<dbReference type="PANTHER" id="PTHR39087:SF2">
    <property type="entry name" value="UPF0104 MEMBRANE PROTEIN MJ1595"/>
    <property type="match status" value="1"/>
</dbReference>
<gene>
    <name evidence="3" type="ORF">SAMN05428963_10494</name>
</gene>
<feature type="transmembrane region" description="Helical" evidence="2">
    <location>
        <begin position="31"/>
        <end position="49"/>
    </location>
</feature>
<dbReference type="EMBL" id="FUXL01000004">
    <property type="protein sequence ID" value="SJZ93396.1"/>
    <property type="molecule type" value="Genomic_DNA"/>
</dbReference>
<feature type="transmembrane region" description="Helical" evidence="2">
    <location>
        <begin position="145"/>
        <end position="169"/>
    </location>
</feature>